<organism evidence="1 2">
    <name type="scientific">Alistipes putredinis DSM 17216</name>
    <dbReference type="NCBI Taxonomy" id="445970"/>
    <lineage>
        <taxon>Bacteria</taxon>
        <taxon>Pseudomonadati</taxon>
        <taxon>Bacteroidota</taxon>
        <taxon>Bacteroidia</taxon>
        <taxon>Bacteroidales</taxon>
        <taxon>Rikenellaceae</taxon>
        <taxon>Alistipes</taxon>
    </lineage>
</organism>
<dbReference type="EMBL" id="ABFK02000020">
    <property type="protein sequence ID" value="EDS02341.1"/>
    <property type="molecule type" value="Genomic_DNA"/>
</dbReference>
<accession>B0MXK0</accession>
<keyword evidence="2" id="KW-1185">Reference proteome</keyword>
<dbReference type="Proteomes" id="UP000005819">
    <property type="component" value="Unassembled WGS sequence"/>
</dbReference>
<evidence type="ECO:0000313" key="1">
    <source>
        <dbReference type="EMBL" id="EDS02341.1"/>
    </source>
</evidence>
<dbReference type="AlphaFoldDB" id="B0MXK0"/>
<gene>
    <name evidence="1" type="ORF">ALIPUT_01863</name>
</gene>
<reference evidence="1" key="1">
    <citation type="submission" date="2007-10" db="EMBL/GenBank/DDBJ databases">
        <authorList>
            <person name="Fulton L."/>
            <person name="Clifton S."/>
            <person name="Fulton B."/>
            <person name="Xu J."/>
            <person name="Minx P."/>
            <person name="Pepin K.H."/>
            <person name="Johnson M."/>
            <person name="Thiruvilangam P."/>
            <person name="Bhonagiri V."/>
            <person name="Nash W.E."/>
            <person name="Mardis E.R."/>
            <person name="Wilson R.K."/>
        </authorList>
    </citation>
    <scope>NUCLEOTIDE SEQUENCE [LARGE SCALE GENOMIC DNA]</scope>
    <source>
        <strain evidence="1">DSM 17216</strain>
    </source>
</reference>
<dbReference type="HOGENOM" id="CLU_3113820_0_0_10"/>
<evidence type="ECO:0000313" key="2">
    <source>
        <dbReference type="Proteomes" id="UP000005819"/>
    </source>
</evidence>
<reference evidence="1" key="2">
    <citation type="submission" date="2013-09" db="EMBL/GenBank/DDBJ databases">
        <title>Draft genome sequence of Alistipes putredinis (DSM 17216).</title>
        <authorList>
            <person name="Sudarsanam P."/>
            <person name="Ley R."/>
            <person name="Guruge J."/>
            <person name="Turnbaugh P.J."/>
            <person name="Mahowald M."/>
            <person name="Liep D."/>
            <person name="Gordon J."/>
        </authorList>
    </citation>
    <scope>NUCLEOTIDE SEQUENCE</scope>
    <source>
        <strain evidence="1">DSM 17216</strain>
    </source>
</reference>
<proteinExistence type="predicted"/>
<name>B0MXK0_9BACT</name>
<comment type="caution">
    <text evidence="1">The sequence shown here is derived from an EMBL/GenBank/DDBJ whole genome shotgun (WGS) entry which is preliminary data.</text>
</comment>
<protein>
    <submittedName>
        <fullName evidence="1">Uncharacterized protein</fullName>
    </submittedName>
</protein>
<sequence>MSDSYLKNKDTKSREKTGIVPVFRGAAYLTEAMSKIIIFRKTDLTASGWS</sequence>